<dbReference type="RefSeq" id="WP_354298457.1">
    <property type="nucleotide sequence ID" value="NZ_JBEPLU010000004.1"/>
</dbReference>
<dbReference type="Proteomes" id="UP001549110">
    <property type="component" value="Unassembled WGS sequence"/>
</dbReference>
<dbReference type="CDD" id="cd13553">
    <property type="entry name" value="PBP2_NrtA_CpmA_like"/>
    <property type="match status" value="1"/>
</dbReference>
<dbReference type="InterPro" id="IPR044527">
    <property type="entry name" value="NrtA/CpmA_ABC-bd_dom"/>
</dbReference>
<evidence type="ECO:0000256" key="5">
    <source>
        <dbReference type="ARBA" id="ARBA00023136"/>
    </source>
</evidence>
<evidence type="ECO:0000256" key="4">
    <source>
        <dbReference type="ARBA" id="ARBA00022519"/>
    </source>
</evidence>
<keyword evidence="3" id="KW-1003">Cell membrane</keyword>
<proteinExistence type="predicted"/>
<evidence type="ECO:0000256" key="3">
    <source>
        <dbReference type="ARBA" id="ARBA00022475"/>
    </source>
</evidence>
<dbReference type="Pfam" id="PF13379">
    <property type="entry name" value="NMT1_2"/>
    <property type="match status" value="1"/>
</dbReference>
<dbReference type="PANTHER" id="PTHR30024">
    <property type="entry name" value="ALIPHATIC SULFONATES-BINDING PROTEIN-RELATED"/>
    <property type="match status" value="1"/>
</dbReference>
<name>A0ABV2ENE5_9CAUL</name>
<gene>
    <name evidence="6" type="ORF">ABID41_003727</name>
</gene>
<keyword evidence="4" id="KW-0997">Cell inner membrane</keyword>
<dbReference type="SUPFAM" id="SSF53850">
    <property type="entry name" value="Periplasmic binding protein-like II"/>
    <property type="match status" value="1"/>
</dbReference>
<keyword evidence="6" id="KW-0067">ATP-binding</keyword>
<dbReference type="PANTHER" id="PTHR30024:SF43">
    <property type="entry name" value="BLL4572 PROTEIN"/>
    <property type="match status" value="1"/>
</dbReference>
<keyword evidence="2" id="KW-0813">Transport</keyword>
<sequence length="318" mass="33295">MSVRLKLGFVPLVDAAALIVAQEAGFFADEGLEVELSREVSWATIRDKVAFGALDAAHMLAPMVLAQTLGVGSERAAMVAPLTLAMDASAVTVSTRLGVEADPSGRALAALVARRRELEASRLTFSVVFPFSTHNYLLRRWMAEAGVDPDRDVRLTIAPPPRMAELLAGGVIEGFCAGEPWNAVAVAAGVGTIAAHAAEIAPGAPDKVLGVTAAWAGANPATLDALVRALVRALAWAQAPENRRSLAALLSGPDYLGLSPEIVAAGLRTVAFGAPRPAPEQAAWLLAQMRRWGQVQGDDAAARVVYRPDLYARALGIA</sequence>
<comment type="subcellular location">
    <subcellularLocation>
        <location evidence="1">Endomembrane system</location>
    </subcellularLocation>
</comment>
<evidence type="ECO:0000256" key="2">
    <source>
        <dbReference type="ARBA" id="ARBA00022448"/>
    </source>
</evidence>
<protein>
    <submittedName>
        <fullName evidence="6">NitT/TauT family transport system ATP-binding protein/nitrate/nitrite transport system substrate-binding protein</fullName>
    </submittedName>
</protein>
<dbReference type="GO" id="GO:0005524">
    <property type="term" value="F:ATP binding"/>
    <property type="evidence" value="ECO:0007669"/>
    <property type="project" value="UniProtKB-KW"/>
</dbReference>
<keyword evidence="5" id="KW-0472">Membrane</keyword>
<keyword evidence="6" id="KW-0547">Nucleotide-binding</keyword>
<organism evidence="6 7">
    <name type="scientific">Phenylobacterium koreense</name>
    <dbReference type="NCBI Taxonomy" id="266125"/>
    <lineage>
        <taxon>Bacteria</taxon>
        <taxon>Pseudomonadati</taxon>
        <taxon>Pseudomonadota</taxon>
        <taxon>Alphaproteobacteria</taxon>
        <taxon>Caulobacterales</taxon>
        <taxon>Caulobacteraceae</taxon>
        <taxon>Phenylobacterium</taxon>
    </lineage>
</organism>
<evidence type="ECO:0000256" key="1">
    <source>
        <dbReference type="ARBA" id="ARBA00004308"/>
    </source>
</evidence>
<reference evidence="6 7" key="1">
    <citation type="submission" date="2024-06" db="EMBL/GenBank/DDBJ databases">
        <title>Genomic Encyclopedia of Type Strains, Phase IV (KMG-IV): sequencing the most valuable type-strain genomes for metagenomic binning, comparative biology and taxonomic classification.</title>
        <authorList>
            <person name="Goeker M."/>
        </authorList>
    </citation>
    <scope>NUCLEOTIDE SEQUENCE [LARGE SCALE GENOMIC DNA]</scope>
    <source>
        <strain evidence="6 7">DSM 17809</strain>
    </source>
</reference>
<keyword evidence="7" id="KW-1185">Reference proteome</keyword>
<evidence type="ECO:0000313" key="6">
    <source>
        <dbReference type="EMBL" id="MET3528585.1"/>
    </source>
</evidence>
<accession>A0ABV2ENE5</accession>
<dbReference type="Gene3D" id="3.40.190.10">
    <property type="entry name" value="Periplasmic binding protein-like II"/>
    <property type="match status" value="2"/>
</dbReference>
<evidence type="ECO:0000313" key="7">
    <source>
        <dbReference type="Proteomes" id="UP001549110"/>
    </source>
</evidence>
<dbReference type="EMBL" id="JBEPLU010000004">
    <property type="protein sequence ID" value="MET3528585.1"/>
    <property type="molecule type" value="Genomic_DNA"/>
</dbReference>
<comment type="caution">
    <text evidence="6">The sequence shown here is derived from an EMBL/GenBank/DDBJ whole genome shotgun (WGS) entry which is preliminary data.</text>
</comment>